<dbReference type="AlphaFoldDB" id="A0A0R1WZL0"/>
<name>A0A0R1WZL0_9LACO</name>
<evidence type="ECO:0008006" key="4">
    <source>
        <dbReference type="Google" id="ProtNLM"/>
    </source>
</evidence>
<keyword evidence="1" id="KW-0812">Transmembrane</keyword>
<gene>
    <name evidence="2" type="ORF">FC91_GL001640</name>
</gene>
<dbReference type="Proteomes" id="UP000050949">
    <property type="component" value="Unassembled WGS sequence"/>
</dbReference>
<protein>
    <recommendedName>
        <fullName evidence="4">Prepilin-type N-terminal cleavage/methylation domain-containing protein</fullName>
    </recommendedName>
</protein>
<keyword evidence="1" id="KW-0472">Membrane</keyword>
<accession>A0A0R1WZL0</accession>
<keyword evidence="1" id="KW-1133">Transmembrane helix</keyword>
<proteinExistence type="predicted"/>
<reference evidence="2 3" key="1">
    <citation type="journal article" date="2015" name="Genome Announc.">
        <title>Expanding the biotechnology potential of lactobacilli through comparative genomics of 213 strains and associated genera.</title>
        <authorList>
            <person name="Sun Z."/>
            <person name="Harris H.M."/>
            <person name="McCann A."/>
            <person name="Guo C."/>
            <person name="Argimon S."/>
            <person name="Zhang W."/>
            <person name="Yang X."/>
            <person name="Jeffery I.B."/>
            <person name="Cooney J.C."/>
            <person name="Kagawa T.F."/>
            <person name="Liu W."/>
            <person name="Song Y."/>
            <person name="Salvetti E."/>
            <person name="Wrobel A."/>
            <person name="Rasinkangas P."/>
            <person name="Parkhill J."/>
            <person name="Rea M.C."/>
            <person name="O'Sullivan O."/>
            <person name="Ritari J."/>
            <person name="Douillard F.P."/>
            <person name="Paul Ross R."/>
            <person name="Yang R."/>
            <person name="Briner A.E."/>
            <person name="Felis G.E."/>
            <person name="de Vos W.M."/>
            <person name="Barrangou R."/>
            <person name="Klaenhammer T.R."/>
            <person name="Caufield P.W."/>
            <person name="Cui Y."/>
            <person name="Zhang H."/>
            <person name="O'Toole P.W."/>
        </authorList>
    </citation>
    <scope>NUCLEOTIDE SEQUENCE [LARGE SCALE GENOMIC DNA]</scope>
    <source>
        <strain evidence="2 3">DSM 16991</strain>
    </source>
</reference>
<evidence type="ECO:0000256" key="1">
    <source>
        <dbReference type="SAM" id="Phobius"/>
    </source>
</evidence>
<sequence length="51" mass="5538">MSKVSFAFTLAETLIVVACVCALGLFAVPHVQTLGRTTATRAFLDRFKATY</sequence>
<evidence type="ECO:0000313" key="3">
    <source>
        <dbReference type="Proteomes" id="UP000050949"/>
    </source>
</evidence>
<dbReference type="EMBL" id="AZFW01000153">
    <property type="protein sequence ID" value="KRM23528.1"/>
    <property type="molecule type" value="Genomic_DNA"/>
</dbReference>
<dbReference type="PATRIC" id="fig|1122147.4.peg.1701"/>
<comment type="caution">
    <text evidence="2">The sequence shown here is derived from an EMBL/GenBank/DDBJ whole genome shotgun (WGS) entry which is preliminary data.</text>
</comment>
<feature type="transmembrane region" description="Helical" evidence="1">
    <location>
        <begin position="6"/>
        <end position="28"/>
    </location>
</feature>
<evidence type="ECO:0000313" key="2">
    <source>
        <dbReference type="EMBL" id="KRM23528.1"/>
    </source>
</evidence>
<organism evidence="2 3">
    <name type="scientific">Schleiferilactobacillus harbinensis DSM 16991</name>
    <dbReference type="NCBI Taxonomy" id="1122147"/>
    <lineage>
        <taxon>Bacteria</taxon>
        <taxon>Bacillati</taxon>
        <taxon>Bacillota</taxon>
        <taxon>Bacilli</taxon>
        <taxon>Lactobacillales</taxon>
        <taxon>Lactobacillaceae</taxon>
        <taxon>Schleiferilactobacillus</taxon>
    </lineage>
</organism>